<dbReference type="OrthoDB" id="2518328at2759"/>
<keyword evidence="3" id="KW-1185">Reference proteome</keyword>
<feature type="compositionally biased region" description="Low complexity" evidence="1">
    <location>
        <begin position="194"/>
        <end position="204"/>
    </location>
</feature>
<protein>
    <submittedName>
        <fullName evidence="2">Uncharacterized protein</fullName>
    </submittedName>
</protein>
<feature type="compositionally biased region" description="Polar residues" evidence="1">
    <location>
        <begin position="103"/>
        <end position="112"/>
    </location>
</feature>
<dbReference type="STRING" id="1165861.A0A0L0UWH3"/>
<comment type="caution">
    <text evidence="2">The sequence shown here is derived from an EMBL/GenBank/DDBJ whole genome shotgun (WGS) entry which is preliminary data.</text>
</comment>
<gene>
    <name evidence="2" type="ORF">PSTG_15198</name>
</gene>
<feature type="compositionally biased region" description="Polar residues" evidence="1">
    <location>
        <begin position="7"/>
        <end position="19"/>
    </location>
</feature>
<dbReference type="AlphaFoldDB" id="A0A0L0UWH3"/>
<feature type="region of interest" description="Disordered" evidence="1">
    <location>
        <begin position="178"/>
        <end position="204"/>
    </location>
</feature>
<feature type="compositionally biased region" description="Basic and acidic residues" evidence="1">
    <location>
        <begin position="28"/>
        <end position="39"/>
    </location>
</feature>
<dbReference type="EMBL" id="AJIL01000207">
    <property type="protein sequence ID" value="KNE91375.1"/>
    <property type="molecule type" value="Genomic_DNA"/>
</dbReference>
<accession>A0A0L0UWH3</accession>
<feature type="compositionally biased region" description="Basic and acidic residues" evidence="1">
    <location>
        <begin position="81"/>
        <end position="98"/>
    </location>
</feature>
<feature type="compositionally biased region" description="Polar residues" evidence="1">
    <location>
        <begin position="126"/>
        <end position="138"/>
    </location>
</feature>
<evidence type="ECO:0000313" key="2">
    <source>
        <dbReference type="EMBL" id="KNE91375.1"/>
    </source>
</evidence>
<name>A0A0L0UWH3_9BASI</name>
<sequence>MSDPKKTPTNKPGKSTRSAKPTLVGPGEFKRGGGEKKLQPADGIPLTNSSGVPRAILASASSQQHPSDGNATGTGGQKSPDSGEKHWSEDLADPHQRLEPLNNLVTNPTPGSGATPPKLIADVPSPTGSLQFSSPTSSEYRRQGLAKSRRTSTSGQHLDERLTGVQTVSLRGIDPSGEIATGQISSNRSIAPAPSGLLSTSEPSPPLSLKSAHKILSLMFNKIEQVVDGNGQQVITKVSSSLSAATISQSKDIITPLSNKVLTLQDIASGNFKSITFLLFKALHALPTVKELHNTLVASETRLLQTLETSQDAVIAQPNYESPFSNATPQQASTTSTLDSALVQLLVENTMSKYSSRFESMLTASLHNASPNCTSEVSGQEDLEQKMEEHSKRQRRNFAKLSDKIDRAMGQFRSGEARMREEMTSLADTIRTSRVQECKEPPPHLAKIVCVKEDSEDEREPIDKELKRQLNNAIAKSDWPTFSGDDKYDLVGFCRWIDMARSGSYVDDKVIMLKLMTQFTGSALTWFTAATLTKKSEKWKFWKNEIVKPAPCRTSQDSP</sequence>
<reference evidence="3" key="1">
    <citation type="submission" date="2014-03" db="EMBL/GenBank/DDBJ databases">
        <title>The Genome Sequence of Puccinia striiformis f. sp. tritici PST-78.</title>
        <authorList>
            <consortium name="The Broad Institute Genome Sequencing Platform"/>
            <person name="Cuomo C."/>
            <person name="Hulbert S."/>
            <person name="Chen X."/>
            <person name="Walker B."/>
            <person name="Young S.K."/>
            <person name="Zeng Q."/>
            <person name="Gargeya S."/>
            <person name="Fitzgerald M."/>
            <person name="Haas B."/>
            <person name="Abouelleil A."/>
            <person name="Alvarado L."/>
            <person name="Arachchi H.M."/>
            <person name="Berlin A.M."/>
            <person name="Chapman S.B."/>
            <person name="Goldberg J."/>
            <person name="Griggs A."/>
            <person name="Gujja S."/>
            <person name="Hansen M."/>
            <person name="Howarth C."/>
            <person name="Imamovic A."/>
            <person name="Larimer J."/>
            <person name="McCowan C."/>
            <person name="Montmayeur A."/>
            <person name="Murphy C."/>
            <person name="Neiman D."/>
            <person name="Pearson M."/>
            <person name="Priest M."/>
            <person name="Roberts A."/>
            <person name="Saif S."/>
            <person name="Shea T."/>
            <person name="Sisk P."/>
            <person name="Sykes S."/>
            <person name="Wortman J."/>
            <person name="Nusbaum C."/>
            <person name="Birren B."/>
        </authorList>
    </citation>
    <scope>NUCLEOTIDE SEQUENCE [LARGE SCALE GENOMIC DNA]</scope>
    <source>
        <strain evidence="3">race PST-78</strain>
    </source>
</reference>
<dbReference type="Proteomes" id="UP000054564">
    <property type="component" value="Unassembled WGS sequence"/>
</dbReference>
<proteinExistence type="predicted"/>
<feature type="compositionally biased region" description="Polar residues" evidence="1">
    <location>
        <begin position="59"/>
        <end position="71"/>
    </location>
</feature>
<evidence type="ECO:0000313" key="3">
    <source>
        <dbReference type="Proteomes" id="UP000054564"/>
    </source>
</evidence>
<organism evidence="2 3">
    <name type="scientific">Puccinia striiformis f. sp. tritici PST-78</name>
    <dbReference type="NCBI Taxonomy" id="1165861"/>
    <lineage>
        <taxon>Eukaryota</taxon>
        <taxon>Fungi</taxon>
        <taxon>Dikarya</taxon>
        <taxon>Basidiomycota</taxon>
        <taxon>Pucciniomycotina</taxon>
        <taxon>Pucciniomycetes</taxon>
        <taxon>Pucciniales</taxon>
        <taxon>Pucciniaceae</taxon>
        <taxon>Puccinia</taxon>
    </lineage>
</organism>
<feature type="region of interest" description="Disordered" evidence="1">
    <location>
        <begin position="1"/>
        <end position="156"/>
    </location>
</feature>
<evidence type="ECO:0000256" key="1">
    <source>
        <dbReference type="SAM" id="MobiDB-lite"/>
    </source>
</evidence>